<keyword evidence="4" id="KW-0472">Membrane</keyword>
<keyword evidence="6" id="KW-1185">Reference proteome</keyword>
<dbReference type="RefSeq" id="WP_153651401.1">
    <property type="nucleotide sequence ID" value="NZ_CP045737.1"/>
</dbReference>
<dbReference type="Pfam" id="PF01066">
    <property type="entry name" value="CDP-OH_P_transf"/>
    <property type="match status" value="1"/>
</dbReference>
<evidence type="ECO:0000256" key="4">
    <source>
        <dbReference type="SAM" id="Phobius"/>
    </source>
</evidence>
<dbReference type="GO" id="GO:0008654">
    <property type="term" value="P:phospholipid biosynthetic process"/>
    <property type="evidence" value="ECO:0007669"/>
    <property type="project" value="InterPro"/>
</dbReference>
<feature type="transmembrane region" description="Helical" evidence="4">
    <location>
        <begin position="123"/>
        <end position="149"/>
    </location>
</feature>
<reference evidence="5 6" key="1">
    <citation type="submission" date="2019-11" db="EMBL/GenBank/DDBJ databases">
        <authorList>
            <person name="Li J."/>
        </authorList>
    </citation>
    <scope>NUCLEOTIDE SEQUENCE [LARGE SCALE GENOMIC DNA]</scope>
    <source>
        <strain evidence="5 6">MF47</strain>
    </source>
</reference>
<dbReference type="InterPro" id="IPR048254">
    <property type="entry name" value="CDP_ALCOHOL_P_TRANSF_CS"/>
</dbReference>
<dbReference type="InterPro" id="IPR000462">
    <property type="entry name" value="CDP-OH_P_trans"/>
</dbReference>
<keyword evidence="4" id="KW-1133">Transmembrane helix</keyword>
<sequence>MATPPDGDPTGQLARQRWSAAHGGVDPDASRWIGGWLALVHRLARPLAARRVPPGAITVGGLIVSALVPAVAAAPGGWPIAAAALAVVAGLLDGMDGAVARMTGTDSAWGAVLDDLTDRLSDLLLLSALWVLGAPTWACVGAGALTLLLESLRASARAVGMTGVGALTVWERPSRIIVVATVGGLCGLARVAEDVVDVPSDAVEVLAGTGTVVAAILATWSIAHLAFVAHRSLGVSKAPRDR</sequence>
<evidence type="ECO:0000256" key="2">
    <source>
        <dbReference type="RuleBase" id="RU003750"/>
    </source>
</evidence>
<dbReference type="GO" id="GO:0016780">
    <property type="term" value="F:phosphotransferase activity, for other substituted phosphate groups"/>
    <property type="evidence" value="ECO:0007669"/>
    <property type="project" value="InterPro"/>
</dbReference>
<gene>
    <name evidence="5" type="ORF">GEV26_01345</name>
</gene>
<dbReference type="Proteomes" id="UP000392064">
    <property type="component" value="Chromosome"/>
</dbReference>
<dbReference type="InterPro" id="IPR043130">
    <property type="entry name" value="CDP-OH_PTrfase_TM_dom"/>
</dbReference>
<evidence type="ECO:0000313" key="5">
    <source>
        <dbReference type="EMBL" id="QGG40128.1"/>
    </source>
</evidence>
<keyword evidence="4" id="KW-0812">Transmembrane</keyword>
<organism evidence="5 6">
    <name type="scientific">Aeromicrobium yanjiei</name>
    <dbReference type="NCBI Taxonomy" id="2662028"/>
    <lineage>
        <taxon>Bacteria</taxon>
        <taxon>Bacillati</taxon>
        <taxon>Actinomycetota</taxon>
        <taxon>Actinomycetes</taxon>
        <taxon>Propionibacteriales</taxon>
        <taxon>Nocardioidaceae</taxon>
        <taxon>Aeromicrobium</taxon>
    </lineage>
</organism>
<dbReference type="EMBL" id="CP045737">
    <property type="protein sequence ID" value="QGG40128.1"/>
    <property type="molecule type" value="Genomic_DNA"/>
</dbReference>
<accession>A0A5Q2MC34</accession>
<dbReference type="PROSITE" id="PS00379">
    <property type="entry name" value="CDP_ALCOHOL_P_TRANSF"/>
    <property type="match status" value="1"/>
</dbReference>
<feature type="region of interest" description="Disordered" evidence="3">
    <location>
        <begin position="1"/>
        <end position="22"/>
    </location>
</feature>
<protein>
    <submittedName>
        <fullName evidence="5">CDP-alcohol phosphatidyltransferase family protein</fullName>
    </submittedName>
</protein>
<dbReference type="Gene3D" id="1.20.120.1760">
    <property type="match status" value="1"/>
</dbReference>
<proteinExistence type="inferred from homology"/>
<dbReference type="AlphaFoldDB" id="A0A5Q2MC34"/>
<name>A0A5Q2MC34_9ACTN</name>
<evidence type="ECO:0000313" key="6">
    <source>
        <dbReference type="Proteomes" id="UP000392064"/>
    </source>
</evidence>
<comment type="similarity">
    <text evidence="2">Belongs to the CDP-alcohol phosphatidyltransferase class-I family.</text>
</comment>
<feature type="transmembrane region" description="Helical" evidence="4">
    <location>
        <begin position="205"/>
        <end position="227"/>
    </location>
</feature>
<keyword evidence="1 2" id="KW-0808">Transferase</keyword>
<feature type="transmembrane region" description="Helical" evidence="4">
    <location>
        <begin position="78"/>
        <end position="95"/>
    </location>
</feature>
<dbReference type="KEGG" id="aef:GEV26_01345"/>
<evidence type="ECO:0000256" key="1">
    <source>
        <dbReference type="ARBA" id="ARBA00022679"/>
    </source>
</evidence>
<dbReference type="GO" id="GO:0016020">
    <property type="term" value="C:membrane"/>
    <property type="evidence" value="ECO:0007669"/>
    <property type="project" value="InterPro"/>
</dbReference>
<evidence type="ECO:0000256" key="3">
    <source>
        <dbReference type="SAM" id="MobiDB-lite"/>
    </source>
</evidence>